<proteinExistence type="predicted"/>
<accession>A0AA46YJF4</accession>
<reference evidence="6" key="1">
    <citation type="submission" date="2022-01" db="EMBL/GenBank/DDBJ databases">
        <title>Nocardioidaceae gen. sp. A5X3R13.</title>
        <authorList>
            <person name="Lopez Marin M.A."/>
            <person name="Uhlik O."/>
        </authorList>
    </citation>
    <scope>NUCLEOTIDE SEQUENCE</scope>
    <source>
        <strain evidence="6">A5X3R13</strain>
    </source>
</reference>
<evidence type="ECO:0000256" key="4">
    <source>
        <dbReference type="ARBA" id="ARBA00022840"/>
    </source>
</evidence>
<gene>
    <name evidence="6" type="ORF">L0C25_18400</name>
</gene>
<keyword evidence="3 6" id="KW-0418">Kinase</keyword>
<evidence type="ECO:0000256" key="1">
    <source>
        <dbReference type="ARBA" id="ARBA00022679"/>
    </source>
</evidence>
<dbReference type="RefSeq" id="WP_271633208.1">
    <property type="nucleotide sequence ID" value="NZ_CP094970.1"/>
</dbReference>
<dbReference type="CDD" id="cd14014">
    <property type="entry name" value="STKc_PknB_like"/>
    <property type="match status" value="1"/>
</dbReference>
<keyword evidence="4" id="KW-0067">ATP-binding</keyword>
<dbReference type="Gene3D" id="1.10.510.10">
    <property type="entry name" value="Transferase(Phosphotransferase) domain 1"/>
    <property type="match status" value="1"/>
</dbReference>
<evidence type="ECO:0000313" key="7">
    <source>
        <dbReference type="Proteomes" id="UP001164390"/>
    </source>
</evidence>
<evidence type="ECO:0000313" key="6">
    <source>
        <dbReference type="EMBL" id="UYM04485.1"/>
    </source>
</evidence>
<dbReference type="GO" id="GO:0005524">
    <property type="term" value="F:ATP binding"/>
    <property type="evidence" value="ECO:0007669"/>
    <property type="project" value="UniProtKB-KW"/>
</dbReference>
<evidence type="ECO:0000256" key="3">
    <source>
        <dbReference type="ARBA" id="ARBA00022777"/>
    </source>
</evidence>
<organism evidence="6 7">
    <name type="scientific">Solicola gregarius</name>
    <dbReference type="NCBI Taxonomy" id="2908642"/>
    <lineage>
        <taxon>Bacteria</taxon>
        <taxon>Bacillati</taxon>
        <taxon>Actinomycetota</taxon>
        <taxon>Actinomycetes</taxon>
        <taxon>Propionibacteriales</taxon>
        <taxon>Nocardioidaceae</taxon>
        <taxon>Solicola</taxon>
    </lineage>
</organism>
<keyword evidence="1" id="KW-0808">Transferase</keyword>
<name>A0AA46YJF4_9ACTN</name>
<dbReference type="Pfam" id="PF00069">
    <property type="entry name" value="Pkinase"/>
    <property type="match status" value="1"/>
</dbReference>
<dbReference type="InterPro" id="IPR008271">
    <property type="entry name" value="Ser/Thr_kinase_AS"/>
</dbReference>
<dbReference type="InterPro" id="IPR000719">
    <property type="entry name" value="Prot_kinase_dom"/>
</dbReference>
<dbReference type="SMART" id="SM00220">
    <property type="entry name" value="S_TKc"/>
    <property type="match status" value="1"/>
</dbReference>
<dbReference type="Proteomes" id="UP001164390">
    <property type="component" value="Chromosome"/>
</dbReference>
<dbReference type="AlphaFoldDB" id="A0AA46YJF4"/>
<keyword evidence="6" id="KW-0723">Serine/threonine-protein kinase</keyword>
<dbReference type="PIRSF" id="PIRSF000654">
    <property type="entry name" value="Integrin-linked_kinase"/>
    <property type="match status" value="1"/>
</dbReference>
<sequence length="295" mass="32291">MSDSEWGFAPGDQIVPDLIAQKLLGGGEAYEAYLAFDEVLFAPVVVKVVRPDQVDNESTLRGLRREIAALDRLEHPAVVRYFHADADYERPYVALENIDGPRLSSLIRKHGRLPVQQLLPLGLEIASALHYLRGRDVIHLDIKPSNVIMGAPARLIDLSVARSEQAAAELTYPIGTDEYMAPEQCDPPTSGTPGFASDMWGLGTTLFHAAAGYRAFDIGSTDENASVEERFPQLVDDPYDFPDTVDGAVAKLILPCLDPDPAQRPTPQVFAEALEPLMAAMPKARLSGFKISLQR</sequence>
<keyword evidence="7" id="KW-1185">Reference proteome</keyword>
<dbReference type="InterPro" id="IPR011009">
    <property type="entry name" value="Kinase-like_dom_sf"/>
</dbReference>
<keyword evidence="2" id="KW-0547">Nucleotide-binding</keyword>
<dbReference type="GO" id="GO:0004674">
    <property type="term" value="F:protein serine/threonine kinase activity"/>
    <property type="evidence" value="ECO:0007669"/>
    <property type="project" value="UniProtKB-KW"/>
</dbReference>
<feature type="domain" description="Protein kinase" evidence="5">
    <location>
        <begin position="18"/>
        <end position="278"/>
    </location>
</feature>
<evidence type="ECO:0000256" key="2">
    <source>
        <dbReference type="ARBA" id="ARBA00022741"/>
    </source>
</evidence>
<dbReference type="PROSITE" id="PS50011">
    <property type="entry name" value="PROTEIN_KINASE_DOM"/>
    <property type="match status" value="1"/>
</dbReference>
<protein>
    <submittedName>
        <fullName evidence="6">Serine/threonine protein kinase</fullName>
    </submittedName>
</protein>
<dbReference type="KEGG" id="sgrg:L0C25_18400"/>
<dbReference type="PROSITE" id="PS00108">
    <property type="entry name" value="PROTEIN_KINASE_ST"/>
    <property type="match status" value="1"/>
</dbReference>
<dbReference type="SUPFAM" id="SSF56112">
    <property type="entry name" value="Protein kinase-like (PK-like)"/>
    <property type="match status" value="1"/>
</dbReference>
<dbReference type="EMBL" id="CP094970">
    <property type="protein sequence ID" value="UYM04485.1"/>
    <property type="molecule type" value="Genomic_DNA"/>
</dbReference>
<evidence type="ECO:0000259" key="5">
    <source>
        <dbReference type="PROSITE" id="PS50011"/>
    </source>
</evidence>
<dbReference type="PANTHER" id="PTHR43289">
    <property type="entry name" value="MITOGEN-ACTIVATED PROTEIN KINASE KINASE KINASE 20-RELATED"/>
    <property type="match status" value="1"/>
</dbReference>
<dbReference type="PANTHER" id="PTHR43289:SF34">
    <property type="entry name" value="SERINE_THREONINE-PROTEIN KINASE YBDM-RELATED"/>
    <property type="match status" value="1"/>
</dbReference>